<reference evidence="2" key="1">
    <citation type="journal article" date="2010" name="Insect Mol. Biol.">
        <title>The draft genome sequence of Arsenophonus nasoniae, son-killer bacterium of Nasonia vitripennis, reveals genes associated with virulence and symbiosis.</title>
        <authorList>
            <person name="Wilkes T."/>
            <person name="Darby A.C."/>
            <person name="Choi J."/>
            <person name="Colborne J.K."/>
            <person name="Werren J.H."/>
            <person name="Hurst G.D.D."/>
        </authorList>
    </citation>
    <scope>NUCLEOTIDE SEQUENCE</scope>
</reference>
<dbReference type="PANTHER" id="PTHR32114">
    <property type="entry name" value="ABC TRANSPORTER ABCH.3"/>
    <property type="match status" value="1"/>
</dbReference>
<dbReference type="EMBL" id="FN545156">
    <property type="protein sequence ID" value="CBA71597.1"/>
    <property type="molecule type" value="Genomic_DNA"/>
</dbReference>
<feature type="domain" description="Protein CR006 P-loop" evidence="1">
    <location>
        <begin position="9"/>
        <end position="525"/>
    </location>
</feature>
<protein>
    <recommendedName>
        <fullName evidence="1">Protein CR006 P-loop domain-containing protein</fullName>
    </recommendedName>
</protein>
<dbReference type="PANTHER" id="PTHR32114:SF2">
    <property type="entry name" value="ABC TRANSPORTER ABCH.3"/>
    <property type="match status" value="1"/>
</dbReference>
<dbReference type="AlphaFoldDB" id="D2TW66"/>
<evidence type="ECO:0000259" key="1">
    <source>
        <dbReference type="Pfam" id="PF13166"/>
    </source>
</evidence>
<dbReference type="Pfam" id="PF13166">
    <property type="entry name" value="AAA_13"/>
    <property type="match status" value="1"/>
</dbReference>
<dbReference type="SUPFAM" id="SSF52540">
    <property type="entry name" value="P-loop containing nucleoside triphosphate hydrolases"/>
    <property type="match status" value="1"/>
</dbReference>
<dbReference type="RefSeq" id="WP_026823961.1">
    <property type="nucleotide sequence ID" value="NZ_CP123544.1"/>
</dbReference>
<accession>D2TW66</accession>
<sequence>MEYLKLRNVASYCNEDVTINLSKQINLFYGQNGSGKSTIANYFYDTNANNENSQYLLCSKSFYKNYKFLVYNKKFIQDIFYEDTQAGIFTLSKENKEIEVLIGNKENDKNKLQLESLNILNKIKENDSRKKDNYEKLKNNIYGKFSKLRKSELRPLLKNNFHSENFCEKILSLDVSDVSKNINLKELEDEYVELIKNKGHYIENIPELRKYIFNSKDISLLEEPILPIKENYRIEIIKKFNSYDWVRHGLKNYMDNDICPFCQSNTIDENFKLEMHNIFNDSYDNLITEIKYLKENYQNYYNEVNSFFNKLSDHPKLFEDDFDKNIIDLIKREISDNLLKLDEKINSPTKSIKLNSMSEIDKFINLIVKKNNALNALNEKVKNFVDSERKIVSHMWKKIRELSEDFISIYKVDEEKLDKEIKKLKKEEINIDSQLKIITQEITELKSNFSNIETTIENINKNLLLLGIKSFKIIKSVSNDCYTLERHGEKQSGSSVFSSLSEGEKTIISFLYFIELCKGRTTKNDLENQSS</sequence>
<gene>
    <name evidence="2" type="ORF">ARN_02850</name>
</gene>
<proteinExistence type="predicted"/>
<name>D2TW66_9GAMM</name>
<dbReference type="InterPro" id="IPR027417">
    <property type="entry name" value="P-loop_NTPase"/>
</dbReference>
<organism evidence="2">
    <name type="scientific">Arsenophonus nasoniae</name>
    <name type="common">son-killer infecting Nasonia vitripennis</name>
    <dbReference type="NCBI Taxonomy" id="638"/>
    <lineage>
        <taxon>Bacteria</taxon>
        <taxon>Pseudomonadati</taxon>
        <taxon>Pseudomonadota</taxon>
        <taxon>Gammaproteobacteria</taxon>
        <taxon>Enterobacterales</taxon>
        <taxon>Morganellaceae</taxon>
        <taxon>Arsenophonus</taxon>
    </lineage>
</organism>
<dbReference type="Gene3D" id="3.40.50.300">
    <property type="entry name" value="P-loop containing nucleotide triphosphate hydrolases"/>
    <property type="match status" value="1"/>
</dbReference>
<evidence type="ECO:0000313" key="2">
    <source>
        <dbReference type="EMBL" id="CBA71597.1"/>
    </source>
</evidence>
<dbReference type="InterPro" id="IPR026866">
    <property type="entry name" value="CR006_AAA"/>
</dbReference>